<evidence type="ECO:0000256" key="6">
    <source>
        <dbReference type="PIRSR" id="PIRSR038994-1"/>
    </source>
</evidence>
<evidence type="ECO:0000313" key="10">
    <source>
        <dbReference type="EMBL" id="GHE04904.1"/>
    </source>
</evidence>
<dbReference type="NCBIfam" id="TIGR00221">
    <property type="entry name" value="nagA"/>
    <property type="match status" value="1"/>
</dbReference>
<dbReference type="PIRSF" id="PIRSF038994">
    <property type="entry name" value="NagA"/>
    <property type="match status" value="1"/>
</dbReference>
<evidence type="ECO:0000256" key="4">
    <source>
        <dbReference type="ARBA" id="ARBA00023277"/>
    </source>
</evidence>
<dbReference type="InterPro" id="IPR006680">
    <property type="entry name" value="Amidohydro-rel"/>
</dbReference>
<comment type="cofactor">
    <cofactor evidence="8">
        <name>a divalent metal cation</name>
        <dbReference type="ChEBI" id="CHEBI:60240"/>
    </cofactor>
    <text evidence="8">Binds 1 divalent metal cation per subunit.</text>
</comment>
<dbReference type="Gene3D" id="3.20.20.140">
    <property type="entry name" value="Metal-dependent hydrolases"/>
    <property type="match status" value="1"/>
</dbReference>
<protein>
    <submittedName>
        <fullName evidence="10 11">N-acetylglucosamine-6-phosphate deacetylase</fullName>
    </submittedName>
</protein>
<evidence type="ECO:0000256" key="5">
    <source>
        <dbReference type="PIRNR" id="PIRNR038994"/>
    </source>
</evidence>
<evidence type="ECO:0000256" key="8">
    <source>
        <dbReference type="PIRSR" id="PIRSR038994-3"/>
    </source>
</evidence>
<dbReference type="Proteomes" id="UP000634647">
    <property type="component" value="Unassembled WGS sequence"/>
</dbReference>
<evidence type="ECO:0000256" key="1">
    <source>
        <dbReference type="ARBA" id="ARBA00010716"/>
    </source>
</evidence>
<feature type="binding site" evidence="7">
    <location>
        <begin position="220"/>
        <end position="221"/>
    </location>
    <ligand>
        <name>substrate</name>
    </ligand>
</feature>
<dbReference type="GO" id="GO:0046872">
    <property type="term" value="F:metal ion binding"/>
    <property type="evidence" value="ECO:0007669"/>
    <property type="project" value="UniProtKB-KW"/>
</dbReference>
<feature type="binding site" evidence="7">
    <location>
        <position position="228"/>
    </location>
    <ligand>
        <name>substrate</name>
    </ligand>
</feature>
<dbReference type="InterPro" id="IPR011059">
    <property type="entry name" value="Metal-dep_hydrolase_composite"/>
</dbReference>
<dbReference type="SUPFAM" id="SSF51338">
    <property type="entry name" value="Composite domain of metallo-dependent hydrolases"/>
    <property type="match status" value="1"/>
</dbReference>
<feature type="binding site" evidence="7">
    <location>
        <position position="141"/>
    </location>
    <ligand>
        <name>substrate</name>
    </ligand>
</feature>
<accession>A0AAN4UUB7</accession>
<evidence type="ECO:0000256" key="2">
    <source>
        <dbReference type="ARBA" id="ARBA00022723"/>
    </source>
</evidence>
<gene>
    <name evidence="10" type="primary">nagA</name>
    <name evidence="10" type="ORF">GCM10008024_33830</name>
    <name evidence="11" type="ORF">SAMN05444006_1213</name>
</gene>
<reference evidence="11 12" key="2">
    <citation type="submission" date="2016-10" db="EMBL/GenBank/DDBJ databases">
        <authorList>
            <person name="Varghese N."/>
            <person name="Submissions S."/>
        </authorList>
    </citation>
    <scope>NUCLEOTIDE SEQUENCE [LARGE SCALE GENOMIC DNA]</scope>
    <source>
        <strain evidence="11 12">DSM 24802</strain>
    </source>
</reference>
<evidence type="ECO:0000313" key="11">
    <source>
        <dbReference type="EMBL" id="SDX59318.1"/>
    </source>
</evidence>
<dbReference type="Gene3D" id="2.30.40.10">
    <property type="entry name" value="Urease, subunit C, domain 1"/>
    <property type="match status" value="1"/>
</dbReference>
<sequence length="387" mass="39227">MTVLTIYSGARIFDGERLHDGMALVVEAGHVAAILPEVAAPPGRGVALDGGVLAPGMIDLQVNGGGGVMLGARNPAEEIRTICAAHARLGSTGLLPTLITAPRAVTRAVLEAGVAAARAGVPGFLGLHLEGPHIDPRRNGAHAADLIRPMDEDDLQMICAAAARMPALMVTVAPSAATPDQIARLARAGVTVALGHSDCTLEEARAAFAAGARGVTHLFNAMSGLSHRAPGLVGAALDEGEVWAGLIADLVHVAPEALRIALAAKRGPGRLFLVSDAMAVAGTDLESFTLGGREIRRETGEGAGRLTLANGTLAGADITLPQAVANIHRAGGLDLAPALAMATSLPAACVGLSGQRGRLTPGTRADFVHLDADLALKGTWIAGRAVV</sequence>
<feature type="binding site" evidence="8">
    <location>
        <position position="130"/>
    </location>
    <ligand>
        <name>Zn(2+)</name>
        <dbReference type="ChEBI" id="CHEBI:29105"/>
    </ligand>
</feature>
<dbReference type="AlphaFoldDB" id="A0AAN4UUB7"/>
<keyword evidence="4 5" id="KW-0119">Carbohydrate metabolism</keyword>
<keyword evidence="12" id="KW-1185">Reference proteome</keyword>
<feature type="domain" description="Amidohydrolase-related" evidence="9">
    <location>
        <begin position="53"/>
        <end position="386"/>
    </location>
</feature>
<dbReference type="GO" id="GO:0008448">
    <property type="term" value="F:N-acetylglucosamine-6-phosphate deacetylase activity"/>
    <property type="evidence" value="ECO:0007669"/>
    <property type="project" value="InterPro"/>
</dbReference>
<dbReference type="Proteomes" id="UP000199541">
    <property type="component" value="Unassembled WGS sequence"/>
</dbReference>
<dbReference type="InterPro" id="IPR032466">
    <property type="entry name" value="Metal_Hydrolase"/>
</dbReference>
<dbReference type="SUPFAM" id="SSF51556">
    <property type="entry name" value="Metallo-dependent hydrolases"/>
    <property type="match status" value="1"/>
</dbReference>
<keyword evidence="2 8" id="KW-0479">Metal-binding</keyword>
<feature type="binding site" evidence="7">
    <location>
        <begin position="313"/>
        <end position="315"/>
    </location>
    <ligand>
        <name>substrate</name>
    </ligand>
</feature>
<reference evidence="10" key="3">
    <citation type="submission" date="2023-06" db="EMBL/GenBank/DDBJ databases">
        <authorList>
            <person name="Sun Q."/>
            <person name="Zhou Y."/>
        </authorList>
    </citation>
    <scope>NUCLEOTIDE SEQUENCE</scope>
    <source>
        <strain evidence="10">CGMCC 1.10859</strain>
    </source>
</reference>
<feature type="active site" description="Proton donor/acceptor" evidence="6">
    <location>
        <position position="276"/>
    </location>
</feature>
<comment type="similarity">
    <text evidence="1 5">Belongs to the metallo-dependent hydrolases superfamily. NagA family.</text>
</comment>
<organism evidence="10 13">
    <name type="scientific">Allgaiera indica</name>
    <dbReference type="NCBI Taxonomy" id="765699"/>
    <lineage>
        <taxon>Bacteria</taxon>
        <taxon>Pseudomonadati</taxon>
        <taxon>Pseudomonadota</taxon>
        <taxon>Alphaproteobacteria</taxon>
        <taxon>Rhodobacterales</taxon>
        <taxon>Paracoccaceae</taxon>
        <taxon>Allgaiera</taxon>
    </lineage>
</organism>
<feature type="binding site" evidence="8">
    <location>
        <position position="217"/>
    </location>
    <ligand>
        <name>Zn(2+)</name>
        <dbReference type="ChEBI" id="CHEBI:29105"/>
    </ligand>
</feature>
<dbReference type="InterPro" id="IPR003764">
    <property type="entry name" value="GlcNAc_6-P_deAcase"/>
</dbReference>
<dbReference type="GO" id="GO:0006046">
    <property type="term" value="P:N-acetylglucosamine catabolic process"/>
    <property type="evidence" value="ECO:0007669"/>
    <property type="project" value="TreeGrafter"/>
</dbReference>
<feature type="binding site" evidence="7">
    <location>
        <position position="252"/>
    </location>
    <ligand>
        <name>substrate</name>
    </ligand>
</feature>
<evidence type="ECO:0000256" key="3">
    <source>
        <dbReference type="ARBA" id="ARBA00022801"/>
    </source>
</evidence>
<evidence type="ECO:0000313" key="12">
    <source>
        <dbReference type="Proteomes" id="UP000199541"/>
    </source>
</evidence>
<dbReference type="Pfam" id="PF01979">
    <property type="entry name" value="Amidohydro_1"/>
    <property type="match status" value="1"/>
</dbReference>
<dbReference type="PANTHER" id="PTHR11113:SF14">
    <property type="entry name" value="N-ACETYLGLUCOSAMINE-6-PHOSPHATE DEACETYLASE"/>
    <property type="match status" value="1"/>
</dbReference>
<evidence type="ECO:0000313" key="13">
    <source>
        <dbReference type="Proteomes" id="UP000634647"/>
    </source>
</evidence>
<reference evidence="10" key="1">
    <citation type="journal article" date="2014" name="Int. J. Syst. Evol. Microbiol.">
        <title>Complete genome sequence of Corynebacterium casei LMG S-19264T (=DSM 44701T), isolated from a smear-ripened cheese.</title>
        <authorList>
            <consortium name="US DOE Joint Genome Institute (JGI-PGF)"/>
            <person name="Walter F."/>
            <person name="Albersmeier A."/>
            <person name="Kalinowski J."/>
            <person name="Ruckert C."/>
        </authorList>
    </citation>
    <scope>NUCLEOTIDE SEQUENCE</scope>
    <source>
        <strain evidence="10">CGMCC 1.10859</strain>
    </source>
</reference>
<keyword evidence="3 5" id="KW-0378">Hydrolase</keyword>
<feature type="binding site" evidence="8">
    <location>
        <position position="196"/>
    </location>
    <ligand>
        <name>Zn(2+)</name>
        <dbReference type="ChEBI" id="CHEBI:29105"/>
    </ligand>
</feature>
<name>A0AAN4UUB7_9RHOB</name>
<proteinExistence type="inferred from homology"/>
<evidence type="ECO:0000256" key="7">
    <source>
        <dbReference type="PIRSR" id="PIRSR038994-2"/>
    </source>
</evidence>
<dbReference type="EMBL" id="FNOB01000021">
    <property type="protein sequence ID" value="SDX59318.1"/>
    <property type="molecule type" value="Genomic_DNA"/>
</dbReference>
<dbReference type="EMBL" id="BNAB01000020">
    <property type="protein sequence ID" value="GHE04904.1"/>
    <property type="molecule type" value="Genomic_DNA"/>
</dbReference>
<evidence type="ECO:0000259" key="9">
    <source>
        <dbReference type="Pfam" id="PF01979"/>
    </source>
</evidence>
<dbReference type="PANTHER" id="PTHR11113">
    <property type="entry name" value="N-ACETYLGLUCOSAMINE-6-PHOSPHATE DEACETYLASE"/>
    <property type="match status" value="1"/>
</dbReference>
<comment type="caution">
    <text evidence="10">The sequence shown here is derived from an EMBL/GenBank/DDBJ whole genome shotgun (WGS) entry which is preliminary data.</text>
</comment>